<evidence type="ECO:0000256" key="1">
    <source>
        <dbReference type="SAM" id="MobiDB-lite"/>
    </source>
</evidence>
<sequence>MSSIHAGDCSDMPAASANAMRARAHHKKEQAFRRIGALPGIQMISNPDKIVEHGSTTRRRLRMQNEVVICCFRLAFGLVPTIAPSDISSSINLQSRVAYLDEVLV</sequence>
<reference evidence="2" key="1">
    <citation type="submission" date="2024-01" db="EMBL/GenBank/DDBJ databases">
        <authorList>
            <person name="Webb A."/>
        </authorList>
    </citation>
    <scope>NUCLEOTIDE SEQUENCE</scope>
    <source>
        <strain evidence="2">Pm1</strain>
    </source>
</reference>
<dbReference type="Proteomes" id="UP001162060">
    <property type="component" value="Unassembled WGS sequence"/>
</dbReference>
<gene>
    <name evidence="2" type="ORF">PM001_LOCUS32436</name>
</gene>
<dbReference type="EMBL" id="CAKLBY020000378">
    <property type="protein sequence ID" value="CAK7947286.1"/>
    <property type="molecule type" value="Genomic_DNA"/>
</dbReference>
<comment type="caution">
    <text evidence="2">The sequence shown here is derived from an EMBL/GenBank/DDBJ whole genome shotgun (WGS) entry which is preliminary data.</text>
</comment>
<organism evidence="2 3">
    <name type="scientific">Peronospora matthiolae</name>
    <dbReference type="NCBI Taxonomy" id="2874970"/>
    <lineage>
        <taxon>Eukaryota</taxon>
        <taxon>Sar</taxon>
        <taxon>Stramenopiles</taxon>
        <taxon>Oomycota</taxon>
        <taxon>Peronosporomycetes</taxon>
        <taxon>Peronosporales</taxon>
        <taxon>Peronosporaceae</taxon>
        <taxon>Peronospora</taxon>
    </lineage>
</organism>
<evidence type="ECO:0000313" key="2">
    <source>
        <dbReference type="EMBL" id="CAK7947286.1"/>
    </source>
</evidence>
<evidence type="ECO:0000313" key="3">
    <source>
        <dbReference type="Proteomes" id="UP001162060"/>
    </source>
</evidence>
<dbReference type="AlphaFoldDB" id="A0AAV1VLV3"/>
<protein>
    <submittedName>
        <fullName evidence="2">Uncharacterized protein</fullName>
    </submittedName>
</protein>
<name>A0AAV1VLV3_9STRA</name>
<proteinExistence type="predicted"/>
<accession>A0AAV1VLV3</accession>
<feature type="region of interest" description="Disordered" evidence="1">
    <location>
        <begin position="1"/>
        <end position="28"/>
    </location>
</feature>